<name>A0A7W8BSX3_9ACTN</name>
<dbReference type="EMBL" id="JACHJE010000012">
    <property type="protein sequence ID" value="MBB5128183.1"/>
    <property type="molecule type" value="Genomic_DNA"/>
</dbReference>
<comment type="caution">
    <text evidence="4">The sequence shown here is derived from an EMBL/GenBank/DDBJ whole genome shotgun (WGS) entry which is preliminary data.</text>
</comment>
<dbReference type="GO" id="GO:0046872">
    <property type="term" value="F:metal ion binding"/>
    <property type="evidence" value="ECO:0007669"/>
    <property type="project" value="UniProtKB-KW"/>
</dbReference>
<evidence type="ECO:0000313" key="4">
    <source>
        <dbReference type="EMBL" id="MBB5128183.1"/>
    </source>
</evidence>
<evidence type="ECO:0000256" key="1">
    <source>
        <dbReference type="ARBA" id="ARBA00001947"/>
    </source>
</evidence>
<reference evidence="4 5" key="1">
    <citation type="submission" date="2020-08" db="EMBL/GenBank/DDBJ databases">
        <title>Genomic Encyclopedia of Type Strains, Phase III (KMG-III): the genomes of soil and plant-associated and newly described type strains.</title>
        <authorList>
            <person name="Whitman W."/>
        </authorList>
    </citation>
    <scope>NUCLEOTIDE SEQUENCE [LARGE SCALE GENOMIC DNA]</scope>
    <source>
        <strain evidence="4 5">CECT 3226</strain>
    </source>
</reference>
<evidence type="ECO:0000256" key="2">
    <source>
        <dbReference type="ARBA" id="ARBA00022723"/>
    </source>
</evidence>
<gene>
    <name evidence="4" type="ORF">FHS32_004958</name>
</gene>
<proteinExistence type="predicted"/>
<accession>A0A7W8BSX3</accession>
<organism evidence="4 5">
    <name type="scientific">Streptomyces griseoloalbus</name>
    <dbReference type="NCBI Taxonomy" id="67303"/>
    <lineage>
        <taxon>Bacteria</taxon>
        <taxon>Bacillati</taxon>
        <taxon>Actinomycetota</taxon>
        <taxon>Actinomycetes</taxon>
        <taxon>Kitasatosporales</taxon>
        <taxon>Streptomycetaceae</taxon>
        <taxon>Streptomyces</taxon>
    </lineage>
</organism>
<evidence type="ECO:0000256" key="3">
    <source>
        <dbReference type="ARBA" id="ARBA00022833"/>
    </source>
</evidence>
<dbReference type="PANTHER" id="PTHR42813">
    <property type="entry name" value="ZINC-TYPE ALCOHOL DEHYDROGENASE-LIKE"/>
    <property type="match status" value="1"/>
</dbReference>
<dbReference type="PANTHER" id="PTHR42813:SF2">
    <property type="entry name" value="DEHYDROGENASE, ZINC-CONTAINING, PUTATIVE (AFU_ORTHOLOGUE AFUA_2G02810)-RELATED"/>
    <property type="match status" value="1"/>
</dbReference>
<keyword evidence="5" id="KW-1185">Reference proteome</keyword>
<dbReference type="InterPro" id="IPR036291">
    <property type="entry name" value="NAD(P)-bd_dom_sf"/>
</dbReference>
<dbReference type="Proteomes" id="UP000568022">
    <property type="component" value="Unassembled WGS sequence"/>
</dbReference>
<dbReference type="AlphaFoldDB" id="A0A7W8BSX3"/>
<dbReference type="Gene3D" id="3.40.50.720">
    <property type="entry name" value="NAD(P)-binding Rossmann-like Domain"/>
    <property type="match status" value="1"/>
</dbReference>
<protein>
    <submittedName>
        <fullName evidence="4">Threonine dehydrogenase-like Zn-dependent dehydrogenase</fullName>
    </submittedName>
</protein>
<dbReference type="SUPFAM" id="SSF51735">
    <property type="entry name" value="NAD(P)-binding Rossmann-fold domains"/>
    <property type="match status" value="1"/>
</dbReference>
<keyword evidence="2" id="KW-0479">Metal-binding</keyword>
<keyword evidence="3" id="KW-0862">Zinc</keyword>
<dbReference type="Gene3D" id="3.90.180.10">
    <property type="entry name" value="Medium-chain alcohol dehydrogenases, catalytic domain"/>
    <property type="match status" value="1"/>
</dbReference>
<comment type="cofactor">
    <cofactor evidence="1">
        <name>Zn(2+)</name>
        <dbReference type="ChEBI" id="CHEBI:29105"/>
    </cofactor>
</comment>
<sequence>MLAEATPAAWRERGEEGIARIRELTGGVDKAIEAVGTRPALDTALGPVLDGGTISRLGVPQYEQGPIGPAAYMRNITLTGGASPARAYIPEPLPDVLDGTIAPGRVFDHTFALDQAPDAYRAMADRQVLKALIRP</sequence>
<evidence type="ECO:0000313" key="5">
    <source>
        <dbReference type="Proteomes" id="UP000568022"/>
    </source>
</evidence>